<dbReference type="InterPro" id="IPR036052">
    <property type="entry name" value="TrpB-like_PALP_sf"/>
</dbReference>
<dbReference type="EMBL" id="JANAVB010025794">
    <property type="protein sequence ID" value="KAJ6820231.1"/>
    <property type="molecule type" value="Genomic_DNA"/>
</dbReference>
<reference evidence="2" key="2">
    <citation type="submission" date="2023-04" db="EMBL/GenBank/DDBJ databases">
        <authorList>
            <person name="Bruccoleri R.E."/>
            <person name="Oakeley E.J."/>
            <person name="Faust A.-M."/>
            <person name="Dessus-Babus S."/>
            <person name="Altorfer M."/>
            <person name="Burckhardt D."/>
            <person name="Oertli M."/>
            <person name="Naumann U."/>
            <person name="Petersen F."/>
            <person name="Wong J."/>
        </authorList>
    </citation>
    <scope>NUCLEOTIDE SEQUENCE</scope>
    <source>
        <strain evidence="2">GSM-AAB239-AS_SAM_17_03QT</strain>
        <tissue evidence="2">Leaf</tissue>
    </source>
</reference>
<evidence type="ECO:0000313" key="3">
    <source>
        <dbReference type="Proteomes" id="UP001140949"/>
    </source>
</evidence>
<sequence length="123" mass="14322">MAATKGYKLTLTMPSYISLERRVTMRAFRANLVLTDPTKGMGETVKKVYYLLETYPEAVMLQQFNNPANVKMLALLHLLLIYEKSSTEWDFMTRFMVPVFHLLLHAFYSLLPLPNQRMLGCRK</sequence>
<protein>
    <submittedName>
        <fullName evidence="2">Bifunctional L-3-cyanoalanine synthase/cysteine synthase 2, mitochondrial</fullName>
    </submittedName>
</protein>
<gene>
    <name evidence="2" type="ORF">M6B38_251180</name>
    <name evidence="1" type="ORF">M6B38_398120</name>
</gene>
<keyword evidence="3" id="KW-1185">Reference proteome</keyword>
<evidence type="ECO:0000313" key="2">
    <source>
        <dbReference type="EMBL" id="KAJ6853255.1"/>
    </source>
</evidence>
<dbReference type="SUPFAM" id="SSF53686">
    <property type="entry name" value="Tryptophan synthase beta subunit-like PLP-dependent enzymes"/>
    <property type="match status" value="1"/>
</dbReference>
<reference evidence="2" key="1">
    <citation type="journal article" date="2023" name="GigaByte">
        <title>Genome assembly of the bearded iris, Iris pallida Lam.</title>
        <authorList>
            <person name="Bruccoleri R.E."/>
            <person name="Oakeley E.J."/>
            <person name="Faust A.M.E."/>
            <person name="Altorfer M."/>
            <person name="Dessus-Babus S."/>
            <person name="Burckhardt D."/>
            <person name="Oertli M."/>
            <person name="Naumann U."/>
            <person name="Petersen F."/>
            <person name="Wong J."/>
        </authorList>
    </citation>
    <scope>NUCLEOTIDE SEQUENCE</scope>
    <source>
        <strain evidence="2">GSM-AAB239-AS_SAM_17_03QT</strain>
    </source>
</reference>
<dbReference type="PANTHER" id="PTHR10314">
    <property type="entry name" value="CYSTATHIONINE BETA-SYNTHASE"/>
    <property type="match status" value="1"/>
</dbReference>
<dbReference type="InterPro" id="IPR050214">
    <property type="entry name" value="Cys_Synth/Cystath_Beta-Synth"/>
</dbReference>
<organism evidence="2 3">
    <name type="scientific">Iris pallida</name>
    <name type="common">Sweet iris</name>
    <dbReference type="NCBI Taxonomy" id="29817"/>
    <lineage>
        <taxon>Eukaryota</taxon>
        <taxon>Viridiplantae</taxon>
        <taxon>Streptophyta</taxon>
        <taxon>Embryophyta</taxon>
        <taxon>Tracheophyta</taxon>
        <taxon>Spermatophyta</taxon>
        <taxon>Magnoliopsida</taxon>
        <taxon>Liliopsida</taxon>
        <taxon>Asparagales</taxon>
        <taxon>Iridaceae</taxon>
        <taxon>Iridoideae</taxon>
        <taxon>Irideae</taxon>
        <taxon>Iris</taxon>
    </lineage>
</organism>
<accession>A0AAX6ILG1</accession>
<dbReference type="AlphaFoldDB" id="A0AAX6ILG1"/>
<evidence type="ECO:0000313" key="1">
    <source>
        <dbReference type="EMBL" id="KAJ6820231.1"/>
    </source>
</evidence>
<dbReference type="Gene3D" id="3.40.50.1100">
    <property type="match status" value="1"/>
</dbReference>
<proteinExistence type="predicted"/>
<dbReference type="EMBL" id="JANAVB010000887">
    <property type="protein sequence ID" value="KAJ6853255.1"/>
    <property type="molecule type" value="Genomic_DNA"/>
</dbReference>
<comment type="caution">
    <text evidence="2">The sequence shown here is derived from an EMBL/GenBank/DDBJ whole genome shotgun (WGS) entry which is preliminary data.</text>
</comment>
<name>A0AAX6ILG1_IRIPA</name>
<dbReference type="Proteomes" id="UP001140949">
    <property type="component" value="Unassembled WGS sequence"/>
</dbReference>